<dbReference type="OrthoDB" id="3365399at2759"/>
<dbReference type="AlphaFoldDB" id="A0A7H8REX4"/>
<dbReference type="Gene3D" id="1.20.1250.20">
    <property type="entry name" value="MFS general substrate transporter like domains"/>
    <property type="match status" value="1"/>
</dbReference>
<feature type="transmembrane region" description="Helical" evidence="6">
    <location>
        <begin position="249"/>
        <end position="265"/>
    </location>
</feature>
<name>A0A7H8REX4_TALRU</name>
<feature type="transmembrane region" description="Helical" evidence="6">
    <location>
        <begin position="426"/>
        <end position="448"/>
    </location>
</feature>
<dbReference type="InterPro" id="IPR020846">
    <property type="entry name" value="MFS_dom"/>
</dbReference>
<proteinExistence type="predicted"/>
<dbReference type="KEGG" id="trg:TRUGW13939_10241"/>
<protein>
    <recommendedName>
        <fullName evidence="7">Major facilitator superfamily (MFS) profile domain-containing protein</fullName>
    </recommendedName>
</protein>
<evidence type="ECO:0000313" key="8">
    <source>
        <dbReference type="EMBL" id="QKX63073.1"/>
    </source>
</evidence>
<dbReference type="InterPro" id="IPR011701">
    <property type="entry name" value="MFS"/>
</dbReference>
<feature type="transmembrane region" description="Helical" evidence="6">
    <location>
        <begin position="398"/>
        <end position="419"/>
    </location>
</feature>
<feature type="transmembrane region" description="Helical" evidence="6">
    <location>
        <begin position="126"/>
        <end position="146"/>
    </location>
</feature>
<keyword evidence="9" id="KW-1185">Reference proteome</keyword>
<comment type="subcellular location">
    <subcellularLocation>
        <location evidence="1">Membrane</location>
        <topology evidence="1">Multi-pass membrane protein</topology>
    </subcellularLocation>
</comment>
<feature type="transmembrane region" description="Helical" evidence="6">
    <location>
        <begin position="359"/>
        <end position="378"/>
    </location>
</feature>
<evidence type="ECO:0000256" key="2">
    <source>
        <dbReference type="ARBA" id="ARBA00022692"/>
    </source>
</evidence>
<feature type="region of interest" description="Disordered" evidence="5">
    <location>
        <begin position="1"/>
        <end position="35"/>
    </location>
</feature>
<dbReference type="Pfam" id="PF07690">
    <property type="entry name" value="MFS_1"/>
    <property type="match status" value="1"/>
</dbReference>
<dbReference type="PANTHER" id="PTHR23502:SF12">
    <property type="entry name" value="MULTIDRUG TRANSPORTER, PUTATIVE (AFU_ORTHOLOGUE AFUA_1G06440)-RELATED"/>
    <property type="match status" value="1"/>
</dbReference>
<accession>A0A7H8REX4</accession>
<evidence type="ECO:0000259" key="7">
    <source>
        <dbReference type="PROSITE" id="PS50850"/>
    </source>
</evidence>
<feature type="transmembrane region" description="Helical" evidence="6">
    <location>
        <begin position="158"/>
        <end position="176"/>
    </location>
</feature>
<dbReference type="Proteomes" id="UP000509510">
    <property type="component" value="Chromosome V"/>
</dbReference>
<feature type="compositionally biased region" description="Polar residues" evidence="5">
    <location>
        <begin position="26"/>
        <end position="35"/>
    </location>
</feature>
<organism evidence="8 9">
    <name type="scientific">Talaromyces rugulosus</name>
    <name type="common">Penicillium rugulosum</name>
    <dbReference type="NCBI Taxonomy" id="121627"/>
    <lineage>
        <taxon>Eukaryota</taxon>
        <taxon>Fungi</taxon>
        <taxon>Dikarya</taxon>
        <taxon>Ascomycota</taxon>
        <taxon>Pezizomycotina</taxon>
        <taxon>Eurotiomycetes</taxon>
        <taxon>Eurotiomycetidae</taxon>
        <taxon>Eurotiales</taxon>
        <taxon>Trichocomaceae</taxon>
        <taxon>Talaromyces</taxon>
        <taxon>Talaromyces sect. Islandici</taxon>
    </lineage>
</organism>
<dbReference type="PANTHER" id="PTHR23502">
    <property type="entry name" value="MAJOR FACILITATOR SUPERFAMILY"/>
    <property type="match status" value="1"/>
</dbReference>
<dbReference type="EMBL" id="CP055902">
    <property type="protein sequence ID" value="QKX63073.1"/>
    <property type="molecule type" value="Genomic_DNA"/>
</dbReference>
<dbReference type="GO" id="GO:0005886">
    <property type="term" value="C:plasma membrane"/>
    <property type="evidence" value="ECO:0007669"/>
    <property type="project" value="TreeGrafter"/>
</dbReference>
<evidence type="ECO:0000256" key="5">
    <source>
        <dbReference type="SAM" id="MobiDB-lite"/>
    </source>
</evidence>
<evidence type="ECO:0000256" key="3">
    <source>
        <dbReference type="ARBA" id="ARBA00022989"/>
    </source>
</evidence>
<dbReference type="GO" id="GO:0022857">
    <property type="term" value="F:transmembrane transporter activity"/>
    <property type="evidence" value="ECO:0007669"/>
    <property type="project" value="InterPro"/>
</dbReference>
<evidence type="ECO:0000256" key="1">
    <source>
        <dbReference type="ARBA" id="ARBA00004141"/>
    </source>
</evidence>
<evidence type="ECO:0000256" key="6">
    <source>
        <dbReference type="SAM" id="Phobius"/>
    </source>
</evidence>
<dbReference type="InterPro" id="IPR036259">
    <property type="entry name" value="MFS_trans_sf"/>
</dbReference>
<evidence type="ECO:0000313" key="9">
    <source>
        <dbReference type="Proteomes" id="UP000509510"/>
    </source>
</evidence>
<feature type="transmembrane region" description="Helical" evidence="6">
    <location>
        <begin position="327"/>
        <end position="347"/>
    </location>
</feature>
<evidence type="ECO:0000256" key="4">
    <source>
        <dbReference type="ARBA" id="ARBA00023136"/>
    </source>
</evidence>
<dbReference type="GeneID" id="55997722"/>
<dbReference type="SUPFAM" id="SSF103473">
    <property type="entry name" value="MFS general substrate transporter"/>
    <property type="match status" value="1"/>
</dbReference>
<gene>
    <name evidence="8" type="ORF">TRUGW13939_10241</name>
</gene>
<feature type="transmembrane region" description="Helical" evidence="6">
    <location>
        <begin position="183"/>
        <end position="205"/>
    </location>
</feature>
<dbReference type="PROSITE" id="PS50850">
    <property type="entry name" value="MFS"/>
    <property type="match status" value="1"/>
</dbReference>
<sequence length="535" mass="58781">MVTFTEKPADIQQTEKLAEPEDEAGSLSTKTSCDTLPSAHCSTEQLIEHEIVPSSPDSLYCDKYMREFCVDFTENDPENAQNWSIWYQIYTVIAITYSAWATVLYSTCYSSGIPDMMADLNIANETVANLGISLYLLGWSIGSLVLAPLGETVGRRPVYITALLLFIGLIPAAALANSFVVILIVRVLGSIVGGVMVSVAPGSLVDIVPASHTALAMSFYSFGTLNGPVTGPIIGGFVTKRWGWRGDGWFIMIASGVGLVMMSLVRESYPPVILRRRAAKMRKQTRDPRWWSKYDECEIPLHKRLRTALWRPIKLCVTEPVLWFWNFYISVIYAILYLCVVAYPIIFQIRQWSPEMSGLAFLGVFIGNTLAVVCEPLLRRLVNLHPVDIRTGLRAPEASVLVIIIAAVIAPIGQLVFALTSLPASVPWIVSMFGAVLFGFGNTIIFTYGTNYVAVSYGIYASSALVSNSVCRSLLAAGLVEVGQRFYSDLTPRVAGIVLAGAEFAIIPIPVLFYIWGQKVRLRSKALGKQSASQE</sequence>
<feature type="transmembrane region" description="Helical" evidence="6">
    <location>
        <begin position="85"/>
        <end position="105"/>
    </location>
</feature>
<keyword evidence="4 6" id="KW-0472">Membrane</keyword>
<dbReference type="RefSeq" id="XP_035349247.1">
    <property type="nucleotide sequence ID" value="XM_035493354.1"/>
</dbReference>
<reference evidence="9" key="1">
    <citation type="submission" date="2020-06" db="EMBL/GenBank/DDBJ databases">
        <title>A chromosome-scale genome assembly of Talaromyces rugulosus W13939.</title>
        <authorList>
            <person name="Wang B."/>
            <person name="Guo L."/>
            <person name="Ye K."/>
            <person name="Wang L."/>
        </authorList>
    </citation>
    <scope>NUCLEOTIDE SEQUENCE [LARGE SCALE GENOMIC DNA]</scope>
    <source>
        <strain evidence="9">W13939</strain>
    </source>
</reference>
<feature type="transmembrane region" description="Helical" evidence="6">
    <location>
        <begin position="494"/>
        <end position="516"/>
    </location>
</feature>
<feature type="domain" description="Major facilitator superfamily (MFS) profile" evidence="7">
    <location>
        <begin position="91"/>
        <end position="535"/>
    </location>
</feature>
<keyword evidence="3 6" id="KW-1133">Transmembrane helix</keyword>
<keyword evidence="2 6" id="KW-0812">Transmembrane</keyword>